<protein>
    <recommendedName>
        <fullName evidence="3">Integrase</fullName>
    </recommendedName>
</protein>
<dbReference type="AlphaFoldDB" id="A0A9P7VMU0"/>
<comment type="caution">
    <text evidence="1">The sequence shown here is derived from an EMBL/GenBank/DDBJ whole genome shotgun (WGS) entry which is preliminary data.</text>
</comment>
<feature type="non-terminal residue" evidence="1">
    <location>
        <position position="58"/>
    </location>
</feature>
<keyword evidence="2" id="KW-1185">Reference proteome</keyword>
<sequence>FIQTLKTCLTVLGIDLLKFSGHSFHCSAASSAAITGFSDYEIQLLGCWHSDAYKLYID</sequence>
<gene>
    <name evidence="1" type="ORF">BT62DRAFT_873964</name>
</gene>
<reference evidence="1" key="1">
    <citation type="submission" date="2020-11" db="EMBL/GenBank/DDBJ databases">
        <title>Adaptations for nitrogen fixation in a non-lichenized fungal sporocarp promotes dispersal by wood-feeding termites.</title>
        <authorList>
            <consortium name="DOE Joint Genome Institute"/>
            <person name="Koch R.A."/>
            <person name="Yoon G."/>
            <person name="Arayal U."/>
            <person name="Lail K."/>
            <person name="Amirebrahimi M."/>
            <person name="Labutti K."/>
            <person name="Lipzen A."/>
            <person name="Riley R."/>
            <person name="Barry K."/>
            <person name="Henrissat B."/>
            <person name="Grigoriev I.V."/>
            <person name="Herr J.R."/>
            <person name="Aime M.C."/>
        </authorList>
    </citation>
    <scope>NUCLEOTIDE SEQUENCE</scope>
    <source>
        <strain evidence="1">MCA 3950</strain>
    </source>
</reference>
<accession>A0A9P7VMU0</accession>
<organism evidence="1 2">
    <name type="scientific">Guyanagaster necrorhizus</name>
    <dbReference type="NCBI Taxonomy" id="856835"/>
    <lineage>
        <taxon>Eukaryota</taxon>
        <taxon>Fungi</taxon>
        <taxon>Dikarya</taxon>
        <taxon>Basidiomycota</taxon>
        <taxon>Agaricomycotina</taxon>
        <taxon>Agaricomycetes</taxon>
        <taxon>Agaricomycetidae</taxon>
        <taxon>Agaricales</taxon>
        <taxon>Marasmiineae</taxon>
        <taxon>Physalacriaceae</taxon>
        <taxon>Guyanagaster</taxon>
    </lineage>
</organism>
<proteinExistence type="predicted"/>
<dbReference type="EMBL" id="MU250541">
    <property type="protein sequence ID" value="KAG7444088.1"/>
    <property type="molecule type" value="Genomic_DNA"/>
</dbReference>
<evidence type="ECO:0000313" key="2">
    <source>
        <dbReference type="Proteomes" id="UP000812287"/>
    </source>
</evidence>
<dbReference type="GeneID" id="66104833"/>
<dbReference type="InterPro" id="IPR013762">
    <property type="entry name" value="Integrase-like_cat_sf"/>
</dbReference>
<feature type="non-terminal residue" evidence="1">
    <location>
        <position position="1"/>
    </location>
</feature>
<dbReference type="RefSeq" id="XP_043037588.1">
    <property type="nucleotide sequence ID" value="XM_043182536.1"/>
</dbReference>
<evidence type="ECO:0008006" key="3">
    <source>
        <dbReference type="Google" id="ProtNLM"/>
    </source>
</evidence>
<dbReference type="GO" id="GO:0015074">
    <property type="term" value="P:DNA integration"/>
    <property type="evidence" value="ECO:0007669"/>
    <property type="project" value="InterPro"/>
</dbReference>
<dbReference type="GO" id="GO:0003677">
    <property type="term" value="F:DNA binding"/>
    <property type="evidence" value="ECO:0007669"/>
    <property type="project" value="InterPro"/>
</dbReference>
<dbReference type="Proteomes" id="UP000812287">
    <property type="component" value="Unassembled WGS sequence"/>
</dbReference>
<name>A0A9P7VMU0_9AGAR</name>
<evidence type="ECO:0000313" key="1">
    <source>
        <dbReference type="EMBL" id="KAG7444088.1"/>
    </source>
</evidence>
<dbReference type="Gene3D" id="1.10.443.10">
    <property type="entry name" value="Intergrase catalytic core"/>
    <property type="match status" value="1"/>
</dbReference>
<dbReference type="GO" id="GO:0006310">
    <property type="term" value="P:DNA recombination"/>
    <property type="evidence" value="ECO:0007669"/>
    <property type="project" value="InterPro"/>
</dbReference>